<evidence type="ECO:0008006" key="4">
    <source>
        <dbReference type="Google" id="ProtNLM"/>
    </source>
</evidence>
<dbReference type="Gene3D" id="1.25.40.10">
    <property type="entry name" value="Tetratricopeptide repeat domain"/>
    <property type="match status" value="2"/>
</dbReference>
<proteinExistence type="predicted"/>
<evidence type="ECO:0000313" key="3">
    <source>
        <dbReference type="Proteomes" id="UP000050545"/>
    </source>
</evidence>
<evidence type="ECO:0000256" key="1">
    <source>
        <dbReference type="SAM" id="Phobius"/>
    </source>
</evidence>
<dbReference type="Proteomes" id="UP000050545">
    <property type="component" value="Unassembled WGS sequence"/>
</dbReference>
<dbReference type="InterPro" id="IPR006597">
    <property type="entry name" value="Sel1-like"/>
</dbReference>
<dbReference type="PANTHER" id="PTHR11102:SF160">
    <property type="entry name" value="ERAD-ASSOCIATED E3 UBIQUITIN-PROTEIN LIGASE COMPONENT HRD3"/>
    <property type="match status" value="1"/>
</dbReference>
<feature type="transmembrane region" description="Helical" evidence="1">
    <location>
        <begin position="58"/>
        <end position="79"/>
    </location>
</feature>
<reference evidence="2 3" key="1">
    <citation type="submission" date="2015-09" db="EMBL/GenBank/DDBJ databases">
        <title>Genome announcement of multiple Pseudomonas syringae strains.</title>
        <authorList>
            <person name="Thakur S."/>
            <person name="Wang P.W."/>
            <person name="Gong Y."/>
            <person name="Weir B.S."/>
            <person name="Guttman D.S."/>
        </authorList>
    </citation>
    <scope>NUCLEOTIDE SEQUENCE [LARGE SCALE GENOMIC DNA]</scope>
    <source>
        <strain evidence="2 3">ICMP9623</strain>
    </source>
</reference>
<protein>
    <recommendedName>
        <fullName evidence="4">Sel1 repeat family protein</fullName>
    </recommendedName>
</protein>
<comment type="caution">
    <text evidence="2">The sequence shown here is derived from an EMBL/GenBank/DDBJ whole genome shotgun (WGS) entry which is preliminary data.</text>
</comment>
<dbReference type="InterPro" id="IPR050767">
    <property type="entry name" value="Sel1_AlgK"/>
</dbReference>
<dbReference type="SMART" id="SM00671">
    <property type="entry name" value="SEL1"/>
    <property type="match status" value="8"/>
</dbReference>
<organism evidence="2 3">
    <name type="scientific">Pseudomonas amygdali pv. hibisci</name>
    <dbReference type="NCBI Taxonomy" id="251723"/>
    <lineage>
        <taxon>Bacteria</taxon>
        <taxon>Pseudomonadati</taxon>
        <taxon>Pseudomonadota</taxon>
        <taxon>Gammaproteobacteria</taxon>
        <taxon>Pseudomonadales</taxon>
        <taxon>Pseudomonadaceae</taxon>
        <taxon>Pseudomonas</taxon>
        <taxon>Pseudomonas amygdali</taxon>
    </lineage>
</organism>
<keyword evidence="1" id="KW-0812">Transmembrane</keyword>
<gene>
    <name evidence="2" type="ORF">ALO67_01457</name>
</gene>
<dbReference type="AlphaFoldDB" id="A0AB34TZS5"/>
<name>A0AB34TZS5_PSEA0</name>
<dbReference type="InterPro" id="IPR011990">
    <property type="entry name" value="TPR-like_helical_dom_sf"/>
</dbReference>
<dbReference type="PANTHER" id="PTHR11102">
    <property type="entry name" value="SEL-1-LIKE PROTEIN"/>
    <property type="match status" value="1"/>
</dbReference>
<keyword evidence="1" id="KW-0472">Membrane</keyword>
<dbReference type="EMBL" id="LJQN01000148">
    <property type="protein sequence ID" value="KPX51106.1"/>
    <property type="molecule type" value="Genomic_DNA"/>
</dbReference>
<dbReference type="Pfam" id="PF08238">
    <property type="entry name" value="Sel1"/>
    <property type="match status" value="8"/>
</dbReference>
<dbReference type="SUPFAM" id="SSF81901">
    <property type="entry name" value="HCP-like"/>
    <property type="match status" value="2"/>
</dbReference>
<keyword evidence="1" id="KW-1133">Transmembrane helix</keyword>
<sequence>MFTRQGVKRTNSNDYFWPIAACRDWQQSAKSGRLWKALVSFDKLHVYVSRMDLKLRRFLVALYLCVAAFLFVTLSITFWRSPYSLVVLIASSYEDGLVVGKNPGKAMVWYSRAAENGDPVAQYKLGLIHFYGRGVDIDRAKGLQWVTESAERGNADAEYFMGIAITAGVATETDFGQAARWFSKAAEQGHVKAQQKLASLYFNGSGVEKDDQEAFKWASRASAQGDAEAKPLLATLYFYGKGTQVDPQHAVKLLTEAANSGNSLAYEMLGASTLHGTGVPKNPSAALQWYTRAAEEGRVNAQFVLGYLYSSGGDVAFNYSLANHWFLKAAKQGSAPAIVALAFHLDNGQGFERNKVKACGLLRVALKHELPNNMAEDLRVQLKEEEKALSAQQLADVSVWEALYSSPKGLSELEGDVTEVTTQPNS</sequence>
<evidence type="ECO:0000313" key="2">
    <source>
        <dbReference type="EMBL" id="KPX51106.1"/>
    </source>
</evidence>
<accession>A0AB34TZS5</accession>